<dbReference type="KEGG" id="zju:107420460"/>
<evidence type="ECO:0000256" key="1">
    <source>
        <dbReference type="ARBA" id="ARBA00007626"/>
    </source>
</evidence>
<dbReference type="PROSITE" id="PS51375">
    <property type="entry name" value="PPR"/>
    <property type="match status" value="5"/>
</dbReference>
<dbReference type="Proteomes" id="UP001652623">
    <property type="component" value="Chromosome 1"/>
</dbReference>
<organism evidence="4 5">
    <name type="scientific">Ziziphus jujuba</name>
    <name type="common">Chinese jujube</name>
    <name type="synonym">Ziziphus sativa</name>
    <dbReference type="NCBI Taxonomy" id="326968"/>
    <lineage>
        <taxon>Eukaryota</taxon>
        <taxon>Viridiplantae</taxon>
        <taxon>Streptophyta</taxon>
        <taxon>Embryophyta</taxon>
        <taxon>Tracheophyta</taxon>
        <taxon>Spermatophyta</taxon>
        <taxon>Magnoliopsida</taxon>
        <taxon>eudicotyledons</taxon>
        <taxon>Gunneridae</taxon>
        <taxon>Pentapetalae</taxon>
        <taxon>rosids</taxon>
        <taxon>fabids</taxon>
        <taxon>Rosales</taxon>
        <taxon>Rhamnaceae</taxon>
        <taxon>Paliureae</taxon>
        <taxon>Ziziphus</taxon>
    </lineage>
</organism>
<dbReference type="GeneID" id="107420460"/>
<reference evidence="5" key="2">
    <citation type="submission" date="2025-08" db="UniProtKB">
        <authorList>
            <consortium name="RefSeq"/>
        </authorList>
    </citation>
    <scope>IDENTIFICATION</scope>
    <source>
        <tissue evidence="5">Seedling</tissue>
    </source>
</reference>
<feature type="repeat" description="PPR" evidence="3">
    <location>
        <begin position="352"/>
        <end position="386"/>
    </location>
</feature>
<dbReference type="InterPro" id="IPR050667">
    <property type="entry name" value="PPR-containing_protein"/>
</dbReference>
<keyword evidence="4" id="KW-1185">Reference proteome</keyword>
<proteinExistence type="inferred from homology"/>
<dbReference type="GO" id="GO:0009507">
    <property type="term" value="C:chloroplast"/>
    <property type="evidence" value="ECO:0007669"/>
    <property type="project" value="TreeGrafter"/>
</dbReference>
<dbReference type="NCBIfam" id="TIGR00756">
    <property type="entry name" value="PPR"/>
    <property type="match status" value="6"/>
</dbReference>
<evidence type="ECO:0000256" key="3">
    <source>
        <dbReference type="PROSITE-ProRule" id="PRU00708"/>
    </source>
</evidence>
<dbReference type="Gene3D" id="1.25.40.10">
    <property type="entry name" value="Tetratricopeptide repeat domain"/>
    <property type="match status" value="4"/>
</dbReference>
<sequence>MLRHKANHQISKAFSTSSKGSLSWRTQIKQNQLAYQISSILLQRHNWVSFLQTLNLSPKLTHPLFLQILHRTQTHPQICLGFFNWAKSNLGFEADLKSHCHIIQILLGSGLSGSVKPLFDNLVRTYPASVLVDSINRSSKGRDSQSNSLSFVLESYSKKGMFREGLEVYAKMRFQGCSPSISACNALLEAILREGEIGLAWCFYGAMIRNWFLPNRFTWSLIAQAFFNSNKLERITRIVEMGIHSSVIHKLLIDGYSQSGNFGAAFDCLNKMSDRKLGTSFGTHVSILDGACKHEDSEAVEKIMNIMVEKELLSKSPLSEYDSLLVKLCDLGKTYAAEMFFRKACHENNGLRDTTYGRMLKALSEEGKIDKAIRIYSLISEKGIKVNDSSYNSFASVLIKEDQHEEGRELLMYIMRRGFSRCASQLSAFIGLLCRKGNWREAEEMLSLILESKKLPDSFCCCSLVEHYCSTGQIDKAMTLHDKMEKLDASLDVETYNVLLNGLFFERRMEEALRIFGYMRRHKMLNGRSFTIMIGGLCGTNELRKAMKIHDEMLKMGLKPDKATYKRLISAFK</sequence>
<feature type="repeat" description="PPR" evidence="3">
    <location>
        <begin position="145"/>
        <end position="179"/>
    </location>
</feature>
<comment type="similarity">
    <text evidence="1">Belongs to the PPR family. P subfamily.</text>
</comment>
<dbReference type="FunCoup" id="A0A6P4A9W6">
    <property type="interactions" value="144"/>
</dbReference>
<reference evidence="4" key="1">
    <citation type="submission" date="2025-05" db="UniProtKB">
        <authorList>
            <consortium name="RefSeq"/>
        </authorList>
    </citation>
    <scope>NUCLEOTIDE SEQUENCE [LARGE SCALE GENOMIC DNA]</scope>
</reference>
<dbReference type="PANTHER" id="PTHR47939:SF2">
    <property type="entry name" value="OS03G0782900 PROTEIN"/>
    <property type="match status" value="1"/>
</dbReference>
<dbReference type="InterPro" id="IPR011990">
    <property type="entry name" value="TPR-like_helical_dom_sf"/>
</dbReference>
<dbReference type="Pfam" id="PF13041">
    <property type="entry name" value="PPR_2"/>
    <property type="match status" value="2"/>
</dbReference>
<dbReference type="GO" id="GO:0031930">
    <property type="term" value="P:mitochondria-nucleus signaling pathway"/>
    <property type="evidence" value="ECO:0007669"/>
    <property type="project" value="TreeGrafter"/>
</dbReference>
<dbReference type="InParanoid" id="A0A6P4A9W6"/>
<evidence type="ECO:0000256" key="2">
    <source>
        <dbReference type="ARBA" id="ARBA00022737"/>
    </source>
</evidence>
<accession>A0A6P4A9W6</accession>
<dbReference type="SUPFAM" id="SSF48452">
    <property type="entry name" value="TPR-like"/>
    <property type="match status" value="1"/>
</dbReference>
<dbReference type="AlphaFoldDB" id="A0A6P4A9W6"/>
<dbReference type="PANTHER" id="PTHR47939">
    <property type="entry name" value="MEMBRANE-ASSOCIATED SALT-INDUCIBLE PROTEIN-LIKE"/>
    <property type="match status" value="1"/>
</dbReference>
<protein>
    <submittedName>
        <fullName evidence="5">Pentatricopeptide repeat-containing protein At4g21170</fullName>
    </submittedName>
</protein>
<dbReference type="RefSeq" id="XP_015884915.2">
    <property type="nucleotide sequence ID" value="XM_016029429.4"/>
</dbReference>
<dbReference type="GO" id="GO:0010019">
    <property type="term" value="P:chloroplast-nucleus signaling pathway"/>
    <property type="evidence" value="ECO:0007669"/>
    <property type="project" value="TreeGrafter"/>
</dbReference>
<name>A0A6P4A9W6_ZIZJJ</name>
<feature type="repeat" description="PPR" evidence="3">
    <location>
        <begin position="457"/>
        <end position="491"/>
    </location>
</feature>
<evidence type="ECO:0000313" key="4">
    <source>
        <dbReference type="Proteomes" id="UP001652623"/>
    </source>
</evidence>
<evidence type="ECO:0000313" key="5">
    <source>
        <dbReference type="RefSeq" id="XP_015884915.2"/>
    </source>
</evidence>
<feature type="repeat" description="PPR" evidence="3">
    <location>
        <begin position="526"/>
        <end position="560"/>
    </location>
</feature>
<feature type="repeat" description="PPR" evidence="3">
    <location>
        <begin position="492"/>
        <end position="522"/>
    </location>
</feature>
<keyword evidence="2" id="KW-0677">Repeat</keyword>
<gene>
    <name evidence="5" type="primary">LOC107420460</name>
</gene>
<dbReference type="InterPro" id="IPR002885">
    <property type="entry name" value="PPR_rpt"/>
</dbReference>
<dbReference type="Pfam" id="PF01535">
    <property type="entry name" value="PPR"/>
    <property type="match status" value="5"/>
</dbReference>